<gene>
    <name evidence="2" type="ORF">EVOR1521_LOCUS27422</name>
</gene>
<accession>A0AA36JF92</accession>
<dbReference type="EMBL" id="CAUJNA010003570">
    <property type="protein sequence ID" value="CAJ1405130.1"/>
    <property type="molecule type" value="Genomic_DNA"/>
</dbReference>
<feature type="compositionally biased region" description="Low complexity" evidence="1">
    <location>
        <begin position="13"/>
        <end position="25"/>
    </location>
</feature>
<name>A0AA36JF92_9DINO</name>
<evidence type="ECO:0000256" key="1">
    <source>
        <dbReference type="SAM" id="MobiDB-lite"/>
    </source>
</evidence>
<evidence type="ECO:0000313" key="2">
    <source>
        <dbReference type="EMBL" id="CAJ1405130.1"/>
    </source>
</evidence>
<evidence type="ECO:0000313" key="3">
    <source>
        <dbReference type="Proteomes" id="UP001178507"/>
    </source>
</evidence>
<organism evidence="2 3">
    <name type="scientific">Effrenium voratum</name>
    <dbReference type="NCBI Taxonomy" id="2562239"/>
    <lineage>
        <taxon>Eukaryota</taxon>
        <taxon>Sar</taxon>
        <taxon>Alveolata</taxon>
        <taxon>Dinophyceae</taxon>
        <taxon>Suessiales</taxon>
        <taxon>Symbiodiniaceae</taxon>
        <taxon>Effrenium</taxon>
    </lineage>
</organism>
<comment type="caution">
    <text evidence="2">The sequence shown here is derived from an EMBL/GenBank/DDBJ whole genome shotgun (WGS) entry which is preliminary data.</text>
</comment>
<proteinExistence type="predicted"/>
<feature type="region of interest" description="Disordered" evidence="1">
    <location>
        <begin position="1"/>
        <end position="25"/>
    </location>
</feature>
<reference evidence="2" key="1">
    <citation type="submission" date="2023-08" db="EMBL/GenBank/DDBJ databases">
        <authorList>
            <person name="Chen Y."/>
            <person name="Shah S."/>
            <person name="Dougan E. K."/>
            <person name="Thang M."/>
            <person name="Chan C."/>
        </authorList>
    </citation>
    <scope>NUCLEOTIDE SEQUENCE</scope>
</reference>
<sequence>MGRRPVPTEDWSLPRSSRSSRSASLLEDFAPVPTEALTQAVPTVPTVPMPTGRMRPRSLEDWVAVAERCEKASKNRSRPVSEEILPPTQKLAEENLAAYAEVG</sequence>
<keyword evidence="3" id="KW-1185">Reference proteome</keyword>
<dbReference type="AlphaFoldDB" id="A0AA36JF92"/>
<dbReference type="Proteomes" id="UP001178507">
    <property type="component" value="Unassembled WGS sequence"/>
</dbReference>
<protein>
    <submittedName>
        <fullName evidence="2">Uncharacterized protein</fullName>
    </submittedName>
</protein>